<protein>
    <submittedName>
        <fullName evidence="1">Uncharacterized protein</fullName>
    </submittedName>
</protein>
<gene>
    <name evidence="1" type="ORF">OIE14_26730</name>
</gene>
<evidence type="ECO:0000313" key="2">
    <source>
        <dbReference type="Proteomes" id="UP001334804"/>
    </source>
</evidence>
<accession>A0ABZ1EC33</accession>
<organism evidence="1 2">
    <name type="scientific">Micromonospora peucetia</name>
    <dbReference type="NCBI Taxonomy" id="47871"/>
    <lineage>
        <taxon>Bacteria</taxon>
        <taxon>Bacillati</taxon>
        <taxon>Actinomycetota</taxon>
        <taxon>Actinomycetes</taxon>
        <taxon>Micromonosporales</taxon>
        <taxon>Micromonosporaceae</taxon>
        <taxon>Micromonospora</taxon>
    </lineage>
</organism>
<keyword evidence="2" id="KW-1185">Reference proteome</keyword>
<name>A0ABZ1EC33_9ACTN</name>
<dbReference type="RefSeq" id="WP_326563888.1">
    <property type="nucleotide sequence ID" value="NZ_CP109071.1"/>
</dbReference>
<evidence type="ECO:0000313" key="1">
    <source>
        <dbReference type="EMBL" id="WSA31680.1"/>
    </source>
</evidence>
<sequence length="51" mass="5449">MKRMSAAPPRESSAFTRPERTALADHAGLIGDPTSGLCAELLSLDNRDPPK</sequence>
<dbReference type="EMBL" id="CP109071">
    <property type="protein sequence ID" value="WSA31680.1"/>
    <property type="molecule type" value="Genomic_DNA"/>
</dbReference>
<dbReference type="Proteomes" id="UP001334804">
    <property type="component" value="Chromosome"/>
</dbReference>
<proteinExistence type="predicted"/>
<reference evidence="1 2" key="1">
    <citation type="submission" date="2022-10" db="EMBL/GenBank/DDBJ databases">
        <title>The complete genomes of actinobacterial strains from the NBC collection.</title>
        <authorList>
            <person name="Joergensen T.S."/>
            <person name="Alvarez Arevalo M."/>
            <person name="Sterndorff E.B."/>
            <person name="Faurdal D."/>
            <person name="Vuksanovic O."/>
            <person name="Mourched A.-S."/>
            <person name="Charusanti P."/>
            <person name="Shaw S."/>
            <person name="Blin K."/>
            <person name="Weber T."/>
        </authorList>
    </citation>
    <scope>NUCLEOTIDE SEQUENCE [LARGE SCALE GENOMIC DNA]</scope>
    <source>
        <strain evidence="1 2">NBC 01809</strain>
    </source>
</reference>